<dbReference type="InterPro" id="IPR017871">
    <property type="entry name" value="ABC_transporter-like_CS"/>
</dbReference>
<dbReference type="GO" id="GO:0140359">
    <property type="term" value="F:ABC-type transporter activity"/>
    <property type="evidence" value="ECO:0007669"/>
    <property type="project" value="InterPro"/>
</dbReference>
<dbReference type="GeneID" id="6751433"/>
<evidence type="ECO:0000256" key="6">
    <source>
        <dbReference type="ARBA" id="ARBA00023136"/>
    </source>
</evidence>
<dbReference type="PROSITE" id="PS50893">
    <property type="entry name" value="ABC_TRANSPORTER_2"/>
    <property type="match status" value="2"/>
</dbReference>
<feature type="transmembrane region" description="Helical" evidence="7">
    <location>
        <begin position="249"/>
        <end position="273"/>
    </location>
</feature>
<keyword evidence="3" id="KW-0547">Nucleotide-binding</keyword>
<dbReference type="PhylomeDB" id="B3RML6"/>
<sequence>MAKGRQFLLLLWKNFTLLRRSWLTVLFEVFLTVLFVIVLLLVRTDGDLKGKMVPVYEPRSFTIHSLPSELVLEHNGKYMAFCPNTSAAVVGVMKRAQRLLDGLQRVDGFANEEDMVNFLISKETQLGQSFSPYIGGVVFHVNGSQFDSQINYSIRLDYIPRHDAQDASLIGASQTWETKYTFPIFQIKGPRERHDTTGGSPGYYREGFLALQWAIDRAIIAHLYDLAEPPSVDLEMQRFPYPSYLDDKFIYIIQNVFPLLLMMSMVVTALSIVKSVVFEKERKLKESMKIMGLSNWLHWLSWFVQYFVFFLISMGIITFFLCTNITSNGRILDNTNPIVLYLFLMVYSCTSIMWCFLVSVFFYRSNIAAAAGGILWFLNYVPFFFITFYYSSYSINQKLGASLLSNVGMALGATVIGKLEGQGVGAQWSNFFHPVSVDDSLSLASIVGMLLLDAFIYGLLAFYIEAIFPGEFGVPQQWYFPFTRSYWFGVTPIEFDEERIRLLSNSPSISQYSHFEKEPTDLQPGISVRNIFKVFNRNKYCGKSSEEKVAVNDVSVNMYSGQITVLLGHNGAGKTSLMSMLCGMFPPTTGSALVNGHDICCDIDRVRNSLGLCPQHDILFDTLTVEEHLRFFAKLKGCPKDRINAEIDRIIEAVGLGDKKYTFSSSLSGGMKRKLSVGIALIGDSKVVLLDEPTSGMDPSARRFTWDLLQREKANRTILLTTHFMDEADLLGDRIAIMGKGKVICCGSSLFLKKKYGIGYHMTIVKSATCKVNEIIERVTKSIDGATLENNVGSELSFILPSSGSNKFELLFCELEEHQTELGISSFGASVTTMEEVFLKVNDIVEKYYSHQGEEERFSQDSNDCGREDYKLWYQQFCAMLTKRMLHSKRYKWSIISQLLVPIIFTMIALIVIKTIPYNGGSPPLSLVTDQFGKNYAPFAYDDNPNTLAYRLSEAYSNQFNDTSTYPVNIMRFNGTMNGNMTKFALEKSMQDIGAFNSRYMIGAEFHNVKSQSDRVAIKLWFNNQAFHSIGVTVNYLTNCILAYGFNTTNERYTITTTNYPLPPSGSETLTNIKKYALGFNIAFNLMFGMSFLASSFVIFLIKERSSKAKHVQFVSGVDPLCFWLSSFVWDLFNYMIPCLALLVVFAAFDTQAYVDDNRLGIVILILFLYGWAIIPLMYLFSFLFVNSATGFVVTTMFNIITGLVTLITVNIFSIPQLNQMATANGLKWGFLVLPNYCLGQSLSDMFVNYITITTCMKNELTKLGCKALKVKYQTNYLSWEDPGIGRFAVFMAIEGVVLLVILFLLEYGILGRIYDSLICSGKGQDESVDEEEDVDVNEATVNNLSIGISLGECFGLLGVNGAGKTTTFKMLTGDESITSGTAVMSGFNIKTQLRQARQQMGYCPQFDALIELMTGRELLSMFARLRGVPESRLRQVVEKIISQLSLKEYADRLCGTYSGGNKRKLCTGIALVGNPPVIFLDEPTTGMDPVARRFLWNVLSKIRAENRCIVITSHSMEECEALCTRLAIMVNGKFKCLGSPQHLKSKFGQGYTVIAKVGRDKPNSIHDQEQIMNRLQAYIEENFPNAVIKDQHHGLIHYYVSDARVSWAKVFSIMEEAKRTFNLEDYSVGQTTLEDVFLNFAGTQRQQMPPLDDAPIA</sequence>
<feature type="domain" description="ABC transporter" evidence="8">
    <location>
        <begin position="1324"/>
        <end position="1557"/>
    </location>
</feature>
<feature type="transmembrane region" description="Helical" evidence="7">
    <location>
        <begin position="893"/>
        <end position="913"/>
    </location>
</feature>
<feature type="transmembrane region" description="Helical" evidence="7">
    <location>
        <begin position="1192"/>
        <end position="1213"/>
    </location>
</feature>
<evidence type="ECO:0000256" key="5">
    <source>
        <dbReference type="ARBA" id="ARBA00022989"/>
    </source>
</evidence>
<proteinExistence type="predicted"/>
<dbReference type="InterPro" id="IPR026082">
    <property type="entry name" value="ABCA"/>
</dbReference>
<dbReference type="InterPro" id="IPR003439">
    <property type="entry name" value="ABC_transporter-like_ATP-bd"/>
</dbReference>
<feature type="transmembrane region" description="Helical" evidence="7">
    <location>
        <begin position="1123"/>
        <end position="1149"/>
    </location>
</feature>
<gene>
    <name evidence="9" type="ORF">TRIADDRAFT_49936</name>
</gene>
<dbReference type="InterPro" id="IPR003593">
    <property type="entry name" value="AAA+_ATPase"/>
</dbReference>
<dbReference type="CTD" id="6751433"/>
<dbReference type="FunFam" id="3.40.50.300:FF:000327">
    <property type="entry name" value="ATP-binding cassette sub-family A member 3"/>
    <property type="match status" value="1"/>
</dbReference>
<dbReference type="KEGG" id="tad:TRIADDRAFT_49936"/>
<dbReference type="EMBL" id="DS985242">
    <property type="protein sequence ID" value="EDV28384.1"/>
    <property type="molecule type" value="Genomic_DNA"/>
</dbReference>
<dbReference type="GO" id="GO:0006869">
    <property type="term" value="P:lipid transport"/>
    <property type="evidence" value="ECO:0000318"/>
    <property type="project" value="GO_Central"/>
</dbReference>
<dbReference type="Proteomes" id="UP000009022">
    <property type="component" value="Unassembled WGS sequence"/>
</dbReference>
<feature type="transmembrane region" description="Helical" evidence="7">
    <location>
        <begin position="338"/>
        <end position="363"/>
    </location>
</feature>
<dbReference type="GO" id="GO:0016020">
    <property type="term" value="C:membrane"/>
    <property type="evidence" value="ECO:0007669"/>
    <property type="project" value="UniProtKB-SubCell"/>
</dbReference>
<evidence type="ECO:0000256" key="2">
    <source>
        <dbReference type="ARBA" id="ARBA00022692"/>
    </source>
</evidence>
<feature type="transmembrane region" description="Helical" evidence="7">
    <location>
        <begin position="1285"/>
        <end position="1306"/>
    </location>
</feature>
<dbReference type="Gene3D" id="3.40.50.300">
    <property type="entry name" value="P-loop containing nucleotide triphosphate hydrolases"/>
    <property type="match status" value="2"/>
</dbReference>
<dbReference type="Pfam" id="PF23321">
    <property type="entry name" value="R1_ABCA1"/>
    <property type="match status" value="1"/>
</dbReference>
<keyword evidence="5 7" id="KW-1133">Transmembrane helix</keyword>
<evidence type="ECO:0000313" key="9">
    <source>
        <dbReference type="EMBL" id="EDV28384.1"/>
    </source>
</evidence>
<dbReference type="InterPro" id="IPR056264">
    <property type="entry name" value="R2_ABCA1-4-like"/>
</dbReference>
<feature type="transmembrane region" description="Helical" evidence="7">
    <location>
        <begin position="303"/>
        <end position="326"/>
    </location>
</feature>
<dbReference type="Pfam" id="PF12698">
    <property type="entry name" value="ABC2_membrane_3"/>
    <property type="match status" value="2"/>
</dbReference>
<keyword evidence="10" id="KW-1185">Reference proteome</keyword>
<name>B3RML6_TRIAD</name>
<dbReference type="GO" id="GO:0042626">
    <property type="term" value="F:ATPase-coupled transmembrane transporter activity"/>
    <property type="evidence" value="ECO:0000318"/>
    <property type="project" value="GO_Central"/>
</dbReference>
<dbReference type="SUPFAM" id="SSF52540">
    <property type="entry name" value="P-loop containing nucleoside triphosphate hydrolases"/>
    <property type="match status" value="2"/>
</dbReference>
<dbReference type="FunCoup" id="B3RML6">
    <property type="interactions" value="548"/>
</dbReference>
<organism evidence="9 10">
    <name type="scientific">Trichoplax adhaerens</name>
    <name type="common">Trichoplax reptans</name>
    <dbReference type="NCBI Taxonomy" id="10228"/>
    <lineage>
        <taxon>Eukaryota</taxon>
        <taxon>Metazoa</taxon>
        <taxon>Placozoa</taxon>
        <taxon>Uniplacotomia</taxon>
        <taxon>Trichoplacea</taxon>
        <taxon>Trichoplacidae</taxon>
        <taxon>Trichoplax</taxon>
    </lineage>
</organism>
<dbReference type="Pfam" id="PF00005">
    <property type="entry name" value="ABC_tran"/>
    <property type="match status" value="2"/>
</dbReference>
<dbReference type="CDD" id="cd03263">
    <property type="entry name" value="ABC_subfamily_A"/>
    <property type="match status" value="2"/>
</dbReference>
<comment type="subcellular location">
    <subcellularLocation>
        <location evidence="1">Membrane</location>
        <topology evidence="1">Multi-pass membrane protein</topology>
    </subcellularLocation>
</comment>
<evidence type="ECO:0000313" key="10">
    <source>
        <dbReference type="Proteomes" id="UP000009022"/>
    </source>
</evidence>
<evidence type="ECO:0000256" key="7">
    <source>
        <dbReference type="SAM" id="Phobius"/>
    </source>
</evidence>
<dbReference type="PANTHER" id="PTHR19229">
    <property type="entry name" value="ATP-BINDING CASSETTE TRANSPORTER SUBFAMILY A ABCA"/>
    <property type="match status" value="1"/>
</dbReference>
<dbReference type="GO" id="GO:0016887">
    <property type="term" value="F:ATP hydrolysis activity"/>
    <property type="evidence" value="ECO:0007669"/>
    <property type="project" value="InterPro"/>
</dbReference>
<dbReference type="GO" id="GO:0005319">
    <property type="term" value="F:lipid transporter activity"/>
    <property type="evidence" value="ECO:0000318"/>
    <property type="project" value="GO_Central"/>
</dbReference>
<accession>B3RML6</accession>
<dbReference type="InParanoid" id="B3RML6"/>
<feature type="transmembrane region" description="Helical" evidence="7">
    <location>
        <begin position="369"/>
        <end position="391"/>
    </location>
</feature>
<evidence type="ECO:0000256" key="3">
    <source>
        <dbReference type="ARBA" id="ARBA00022741"/>
    </source>
</evidence>
<evidence type="ECO:0000256" key="4">
    <source>
        <dbReference type="ARBA" id="ARBA00022840"/>
    </source>
</evidence>
<keyword evidence="6 7" id="KW-0472">Membrane</keyword>
<dbReference type="HOGENOM" id="CLU_000604_19_1_1"/>
<feature type="transmembrane region" description="Helical" evidence="7">
    <location>
        <begin position="20"/>
        <end position="42"/>
    </location>
</feature>
<dbReference type="InterPro" id="IPR023298">
    <property type="entry name" value="ATPase_P-typ_TM_dom_sf"/>
</dbReference>
<dbReference type="InterPro" id="IPR013525">
    <property type="entry name" value="ABC2_TM"/>
</dbReference>
<dbReference type="OrthoDB" id="6512918at2759"/>
<feature type="transmembrane region" description="Helical" evidence="7">
    <location>
        <begin position="1161"/>
        <end position="1185"/>
    </location>
</feature>
<feature type="domain" description="ABC transporter" evidence="8">
    <location>
        <begin position="526"/>
        <end position="765"/>
    </location>
</feature>
<evidence type="ECO:0000259" key="8">
    <source>
        <dbReference type="PROSITE" id="PS50893"/>
    </source>
</evidence>
<keyword evidence="2 7" id="KW-0812">Transmembrane</keyword>
<dbReference type="FunFam" id="3.40.50.300:FF:000933">
    <property type="entry name" value="ABC transporter A family member 7"/>
    <property type="match status" value="1"/>
</dbReference>
<dbReference type="InterPro" id="IPR027417">
    <property type="entry name" value="P-loop_NTPase"/>
</dbReference>
<dbReference type="eggNOG" id="KOG0059">
    <property type="taxonomic scope" value="Eukaryota"/>
</dbReference>
<feature type="transmembrane region" description="Helical" evidence="7">
    <location>
        <begin position="441"/>
        <end position="464"/>
    </location>
</feature>
<feature type="transmembrane region" description="Helical" evidence="7">
    <location>
        <begin position="1082"/>
        <end position="1102"/>
    </location>
</feature>
<evidence type="ECO:0000256" key="1">
    <source>
        <dbReference type="ARBA" id="ARBA00004141"/>
    </source>
</evidence>
<dbReference type="RefSeq" id="XP_002110218.1">
    <property type="nucleotide sequence ID" value="XM_002110182.1"/>
</dbReference>
<keyword evidence="4" id="KW-0067">ATP-binding</keyword>
<dbReference type="PANTHER" id="PTHR19229:SF250">
    <property type="entry name" value="ABC TRANSPORTER DOMAIN-CONTAINING PROTEIN-RELATED"/>
    <property type="match status" value="1"/>
</dbReference>
<dbReference type="OMA" id="WKNWIVL"/>
<dbReference type="GO" id="GO:0005524">
    <property type="term" value="F:ATP binding"/>
    <property type="evidence" value="ECO:0007669"/>
    <property type="project" value="UniProtKB-KW"/>
</dbReference>
<dbReference type="SUPFAM" id="SSF81665">
    <property type="entry name" value="Calcium ATPase, transmembrane domain M"/>
    <property type="match status" value="1"/>
</dbReference>
<dbReference type="SMART" id="SM00382">
    <property type="entry name" value="AAA"/>
    <property type="match status" value="2"/>
</dbReference>
<reference evidence="9 10" key="1">
    <citation type="journal article" date="2008" name="Nature">
        <title>The Trichoplax genome and the nature of placozoans.</title>
        <authorList>
            <person name="Srivastava M."/>
            <person name="Begovic E."/>
            <person name="Chapman J."/>
            <person name="Putnam N.H."/>
            <person name="Hellsten U."/>
            <person name="Kawashima T."/>
            <person name="Kuo A."/>
            <person name="Mitros T."/>
            <person name="Salamov A."/>
            <person name="Carpenter M.L."/>
            <person name="Signorovitch A.Y."/>
            <person name="Moreno M.A."/>
            <person name="Kamm K."/>
            <person name="Grimwood J."/>
            <person name="Schmutz J."/>
            <person name="Shapiro H."/>
            <person name="Grigoriev I.V."/>
            <person name="Buss L.W."/>
            <person name="Schierwater B."/>
            <person name="Dellaporta S.L."/>
            <person name="Rokhsar D.S."/>
        </authorList>
    </citation>
    <scope>NUCLEOTIDE SEQUENCE [LARGE SCALE GENOMIC DNA]</scope>
    <source>
        <strain evidence="9 10">Grell-BS-1999</strain>
    </source>
</reference>
<dbReference type="PROSITE" id="PS00211">
    <property type="entry name" value="ABC_TRANSPORTER_1"/>
    <property type="match status" value="1"/>
</dbReference>
<protein>
    <recommendedName>
        <fullName evidence="8">ABC transporter domain-containing protein</fullName>
    </recommendedName>
</protein>